<sequence>MSNLSFSDVFISGNKTLTLNKRPNLTIVQKQNKAVPPDSEEPNLTINRLVLSPNSHSGVDFGNITESYDALELGGVMTSAGVQTNDNQNFLVEQNSSSNMSGFASQDEGKKGKKKTNTKKKGKKEENKVDLWDLMKSAGIGDDEFDEPTDTFQQENVKVAEGLEISSADTELLAQLQSATQLPNNIRVIVGEDGRPVFFNGSNVLVPDAVHTGAATCAAEPSEADSVFQNMILPDNVFNFTPQALATAQTQLNQLIQDHGGLTTSSADQQLLSQIFGSSSSNISGNSGNIVANSSSSNSVMQPTGTALLTSAQSHPTMTSSGNDPMMVNVTSSSTEVTQTNLVQKPEMKSEFIGGPPPGLPPLGPDSLVITNNNGVPTLVASPALMQYLQTHQGIIQFQHDPVTKTIQPSLIIPHPQAKIEVATATQDVRNDKIPAVVTTTRNITQPKEIIVTKPRTEQKSSVGTTTEDPKTISNVYSVITNQVVPGVVKLNPVKFVKDNPPFLQIATETNNLINFKESNKGLSEKDIIEIDRKILHNRTLLNQCIAMGNSRTGQSVPAVPNVIIKDGVSNEAVFYQLSGVSVSGSGVHADNKTTETQTLDDLQHLDMGTIKGVQTTTSVNSPNTNSDFQTKFLESIGMANKVTKASVGTGTTPSPNPPVTVQTSPAKRGRKKKTEKIQNQATQVDGKMEMTFNIAQLTPEQNLKLNQALQSRGVTSSQVHNFDTIKQIIQEEIRKITAGTLQNTSIRFVSAPSLQQPEDTTDSSDNISTSGVLYNNPNLNQLLDQPTGQGNIISLQGNDVVAINNGNQRIFASQNQLLSSGHLVTSNNQILAIGGNHNQLVSLGNPINSSNQIVTLGNPPNVMSVNGNNVTTPVIVGSNGNVVAIVHQTPVSGQGSGIVQRLQTIQLTAPKQQHFKTIQNQIQTLSLKSDRTSSEQSTLQKLILEQQKILSTGRLVPGSLPQGVQIVSQPVTTQAGRFQTQATQQSQQIQTQPSQTIALQQQNQVQQMYITTNANANNAQPCKTSFTTQTAVSCGTSTSDINSTPHPNAPKLTVPPTLMISDVPTSTYGPLYVSPNTSGKNVTKCEKGTSPIQIQMGTQTVSNIEYRSGKMSTGTMTSPNTGKPQAVVAPAIVIQQTEAQSPTWQMKPRTQQQQQQTQQQSQQQQQQQQQPSMSPLRNQVTTLNRTAFIEQQMRTDQAGATMPDTRTPFLSKSDACKRLIRYHVMDEKALSPQDLAAADDMFEATAQHLLDKFRVMKEKYKYLLMLESMREVSTAERIMVDRNFIIEERIELEELREKEKRLQEEFENPTICYSSTGEATIMKTDITCDDSKIKKEEPFCPEDIKFEKSDDESDLKGKSLGDVRSDSAKESPFRMMETNRNFEPKSETKECKIIKPPRPKSRSPTPENEEFDYNISGKCKIKTNRTFSDGSSKSSLDSSKDEDSGTDINAQVQSAIDSILNLQKCEDNSPDDGSVTKKKKRRRGEERGADGSKRVRTKDYDGKGNSSDDSDYEDGCGSNADHLLDEAIRSIMTS</sequence>
<feature type="region of interest" description="Disordered" evidence="1">
    <location>
        <begin position="647"/>
        <end position="682"/>
    </location>
</feature>
<feature type="region of interest" description="Disordered" evidence="1">
    <location>
        <begin position="1139"/>
        <end position="1177"/>
    </location>
</feature>
<dbReference type="PANTHER" id="PTHR15572:SF0">
    <property type="entry name" value="GLUTAMINE-RICH PROTEIN-RELATED"/>
    <property type="match status" value="1"/>
</dbReference>
<dbReference type="PANTHER" id="PTHR15572">
    <property type="entry name" value="GLIOMA TUMOR SUPPRESSOR CANDIDATE REGION GENE 1"/>
    <property type="match status" value="1"/>
</dbReference>
<dbReference type="InterPro" id="IPR015671">
    <property type="entry name" value="GSCR1_dom"/>
</dbReference>
<accession>A0AAW2I5F4</accession>
<name>A0AAW2I5F4_9NEOP</name>
<feature type="compositionally biased region" description="Basic residues" evidence="1">
    <location>
        <begin position="111"/>
        <end position="122"/>
    </location>
</feature>
<dbReference type="InterPro" id="IPR052438">
    <property type="entry name" value="Chromatin_remod/trans_coact"/>
</dbReference>
<feature type="domain" description="GLTSCR protein conserved" evidence="2">
    <location>
        <begin position="1197"/>
        <end position="1298"/>
    </location>
</feature>
<protein>
    <recommendedName>
        <fullName evidence="2">GLTSCR protein conserved domain-containing protein</fullName>
    </recommendedName>
</protein>
<dbReference type="EMBL" id="JARGDH010000002">
    <property type="protein sequence ID" value="KAL0277374.1"/>
    <property type="molecule type" value="Genomic_DNA"/>
</dbReference>
<proteinExistence type="predicted"/>
<evidence type="ECO:0000313" key="3">
    <source>
        <dbReference type="EMBL" id="KAL0277374.1"/>
    </source>
</evidence>
<evidence type="ECO:0000259" key="2">
    <source>
        <dbReference type="Pfam" id="PF15249"/>
    </source>
</evidence>
<feature type="region of interest" description="Disordered" evidence="1">
    <location>
        <begin position="97"/>
        <end position="127"/>
    </location>
</feature>
<dbReference type="Pfam" id="PF15249">
    <property type="entry name" value="GLTSCR1"/>
    <property type="match status" value="1"/>
</dbReference>
<evidence type="ECO:0000256" key="1">
    <source>
        <dbReference type="SAM" id="MobiDB-lite"/>
    </source>
</evidence>
<feature type="compositionally biased region" description="Polar residues" evidence="1">
    <location>
        <begin position="1447"/>
        <end position="1457"/>
    </location>
</feature>
<dbReference type="GO" id="GO:0016514">
    <property type="term" value="C:SWI/SNF complex"/>
    <property type="evidence" value="ECO:0007669"/>
    <property type="project" value="TreeGrafter"/>
</dbReference>
<comment type="caution">
    <text evidence="3">The sequence shown here is derived from an EMBL/GenBank/DDBJ whole genome shotgun (WGS) entry which is preliminary data.</text>
</comment>
<feature type="compositionally biased region" description="Basic and acidic residues" evidence="1">
    <location>
        <begin position="1381"/>
        <end position="1394"/>
    </location>
</feature>
<feature type="compositionally biased region" description="Basic and acidic residues" evidence="1">
    <location>
        <begin position="1484"/>
        <end position="1503"/>
    </location>
</feature>
<feature type="compositionally biased region" description="Low complexity" evidence="1">
    <location>
        <begin position="1429"/>
        <end position="1438"/>
    </location>
</feature>
<feature type="compositionally biased region" description="Polar residues" evidence="1">
    <location>
        <begin position="1139"/>
        <end position="1151"/>
    </location>
</feature>
<feature type="compositionally biased region" description="Low complexity" evidence="1">
    <location>
        <begin position="1152"/>
        <end position="1171"/>
    </location>
</feature>
<reference evidence="3" key="1">
    <citation type="journal article" date="2024" name="Gigascience">
        <title>Chromosome-level genome of the poultry shaft louse Menopon gallinae provides insight into the host-switching and adaptive evolution of parasitic lice.</title>
        <authorList>
            <person name="Xu Y."/>
            <person name="Ma L."/>
            <person name="Liu S."/>
            <person name="Liang Y."/>
            <person name="Liu Q."/>
            <person name="He Z."/>
            <person name="Tian L."/>
            <person name="Duan Y."/>
            <person name="Cai W."/>
            <person name="Li H."/>
            <person name="Song F."/>
        </authorList>
    </citation>
    <scope>NUCLEOTIDE SEQUENCE</scope>
    <source>
        <strain evidence="3">Cailab_2023a</strain>
    </source>
</reference>
<feature type="compositionally biased region" description="Basic and acidic residues" evidence="1">
    <location>
        <begin position="1345"/>
        <end position="1373"/>
    </location>
</feature>
<feature type="compositionally biased region" description="Polar residues" evidence="1">
    <location>
        <begin position="647"/>
        <end position="666"/>
    </location>
</feature>
<gene>
    <name evidence="3" type="ORF">PYX00_004690</name>
</gene>
<dbReference type="GO" id="GO:0045893">
    <property type="term" value="P:positive regulation of DNA-templated transcription"/>
    <property type="evidence" value="ECO:0007669"/>
    <property type="project" value="TreeGrafter"/>
</dbReference>
<feature type="region of interest" description="Disordered" evidence="1">
    <location>
        <begin position="1345"/>
        <end position="1521"/>
    </location>
</feature>
<organism evidence="3">
    <name type="scientific">Menopon gallinae</name>
    <name type="common">poultry shaft louse</name>
    <dbReference type="NCBI Taxonomy" id="328185"/>
    <lineage>
        <taxon>Eukaryota</taxon>
        <taxon>Metazoa</taxon>
        <taxon>Ecdysozoa</taxon>
        <taxon>Arthropoda</taxon>
        <taxon>Hexapoda</taxon>
        <taxon>Insecta</taxon>
        <taxon>Pterygota</taxon>
        <taxon>Neoptera</taxon>
        <taxon>Paraneoptera</taxon>
        <taxon>Psocodea</taxon>
        <taxon>Troctomorpha</taxon>
        <taxon>Phthiraptera</taxon>
        <taxon>Amblycera</taxon>
        <taxon>Menoponidae</taxon>
        <taxon>Menopon</taxon>
    </lineage>
</organism>